<feature type="domain" description="HTH cro/C1-type" evidence="1">
    <location>
        <begin position="1"/>
        <end position="47"/>
    </location>
</feature>
<accession>A0A3N0BT86</accession>
<protein>
    <submittedName>
        <fullName evidence="2">Transcriptional regulator</fullName>
    </submittedName>
</protein>
<dbReference type="Gene3D" id="1.10.260.40">
    <property type="entry name" value="lambda repressor-like DNA-binding domains"/>
    <property type="match status" value="1"/>
</dbReference>
<dbReference type="GO" id="GO:0003677">
    <property type="term" value="F:DNA binding"/>
    <property type="evidence" value="ECO:0007669"/>
    <property type="project" value="InterPro"/>
</dbReference>
<dbReference type="EMBL" id="RBED01000114">
    <property type="protein sequence ID" value="RNL52100.1"/>
    <property type="molecule type" value="Genomic_DNA"/>
</dbReference>
<organism evidence="2 3">
    <name type="scientific">Arthrobacter oryzae</name>
    <dbReference type="NCBI Taxonomy" id="409290"/>
    <lineage>
        <taxon>Bacteria</taxon>
        <taxon>Bacillati</taxon>
        <taxon>Actinomycetota</taxon>
        <taxon>Actinomycetes</taxon>
        <taxon>Micrococcales</taxon>
        <taxon>Micrococcaceae</taxon>
        <taxon>Arthrobacter</taxon>
    </lineage>
</organism>
<reference evidence="2 3" key="1">
    <citation type="submission" date="2018-10" db="EMBL/GenBank/DDBJ databases">
        <title>Genome sequencing of Arthrobacter oryzae TNB02.</title>
        <authorList>
            <person name="Cho Y.-J."/>
            <person name="Cho A."/>
            <person name="Kim O.-S."/>
        </authorList>
    </citation>
    <scope>NUCLEOTIDE SEQUENCE [LARGE SCALE GENOMIC DNA]</scope>
    <source>
        <strain evidence="2 3">TNB02</strain>
    </source>
</reference>
<evidence type="ECO:0000313" key="3">
    <source>
        <dbReference type="Proteomes" id="UP000273807"/>
    </source>
</evidence>
<dbReference type="RefSeq" id="WP_123256097.1">
    <property type="nucleotide sequence ID" value="NZ_RBED01000114.1"/>
</dbReference>
<dbReference type="PROSITE" id="PS50943">
    <property type="entry name" value="HTH_CROC1"/>
    <property type="match status" value="1"/>
</dbReference>
<keyword evidence="3" id="KW-1185">Reference proteome</keyword>
<dbReference type="PANTHER" id="PTHR37301">
    <property type="entry name" value="DNA-BINDING PROTEIN-RELATED"/>
    <property type="match status" value="1"/>
</dbReference>
<name>A0A3N0BT86_9MICC</name>
<evidence type="ECO:0000313" key="2">
    <source>
        <dbReference type="EMBL" id="RNL52100.1"/>
    </source>
</evidence>
<dbReference type="PANTHER" id="PTHR37301:SF1">
    <property type="entry name" value="DNA-BINDING PROTEIN"/>
    <property type="match status" value="1"/>
</dbReference>
<dbReference type="InterPro" id="IPR001387">
    <property type="entry name" value="Cro/C1-type_HTH"/>
</dbReference>
<gene>
    <name evidence="2" type="ORF">D7003_14240</name>
</gene>
<dbReference type="SUPFAM" id="SSF47413">
    <property type="entry name" value="lambda repressor-like DNA-binding domains"/>
    <property type="match status" value="1"/>
</dbReference>
<dbReference type="Proteomes" id="UP000273807">
    <property type="component" value="Unassembled WGS sequence"/>
</dbReference>
<dbReference type="OrthoDB" id="9805309at2"/>
<dbReference type="InterPro" id="IPR010982">
    <property type="entry name" value="Lambda_DNA-bd_dom_sf"/>
</dbReference>
<sequence length="55" mass="5990">MSLTELSRRVGVSLANLSVLKNDRAKAIRFSTLTALCEVLECQIGDLFSHEPAGK</sequence>
<comment type="caution">
    <text evidence="2">The sequence shown here is derived from an EMBL/GenBank/DDBJ whole genome shotgun (WGS) entry which is preliminary data.</text>
</comment>
<dbReference type="AlphaFoldDB" id="A0A3N0BT86"/>
<dbReference type="Pfam" id="PF13443">
    <property type="entry name" value="HTH_26"/>
    <property type="match status" value="1"/>
</dbReference>
<proteinExistence type="predicted"/>
<evidence type="ECO:0000259" key="1">
    <source>
        <dbReference type="PROSITE" id="PS50943"/>
    </source>
</evidence>